<evidence type="ECO:0000313" key="2">
    <source>
        <dbReference type="EMBL" id="OCT69031.1"/>
    </source>
</evidence>
<reference evidence="3" key="1">
    <citation type="journal article" date="2016" name="Nature">
        <title>Genome evolution in the allotetraploid frog Xenopus laevis.</title>
        <authorList>
            <person name="Session A.M."/>
            <person name="Uno Y."/>
            <person name="Kwon T."/>
            <person name="Chapman J.A."/>
            <person name="Toyoda A."/>
            <person name="Takahashi S."/>
            <person name="Fukui A."/>
            <person name="Hikosaka A."/>
            <person name="Suzuki A."/>
            <person name="Kondo M."/>
            <person name="van Heeringen S.J."/>
            <person name="Quigley I."/>
            <person name="Heinz S."/>
            <person name="Ogino H."/>
            <person name="Ochi H."/>
            <person name="Hellsten U."/>
            <person name="Lyons J.B."/>
            <person name="Simakov O."/>
            <person name="Putnam N."/>
            <person name="Stites J."/>
            <person name="Kuroki Y."/>
            <person name="Tanaka T."/>
            <person name="Michiue T."/>
            <person name="Watanabe M."/>
            <person name="Bogdanovic O."/>
            <person name="Lister R."/>
            <person name="Georgiou G."/>
            <person name="Paranjpe S.S."/>
            <person name="van Kruijsbergen I."/>
            <person name="Shu S."/>
            <person name="Carlson J."/>
            <person name="Kinoshita T."/>
            <person name="Ohta Y."/>
            <person name="Mawaribuchi S."/>
            <person name="Jenkins J."/>
            <person name="Grimwood J."/>
            <person name="Schmutz J."/>
            <person name="Mitros T."/>
            <person name="Mozaffari S.V."/>
            <person name="Suzuki Y."/>
            <person name="Haramoto Y."/>
            <person name="Yamamoto T.S."/>
            <person name="Takagi C."/>
            <person name="Heald R."/>
            <person name="Miller K."/>
            <person name="Haudenschild C."/>
            <person name="Kitzman J."/>
            <person name="Nakayama T."/>
            <person name="Izutsu Y."/>
            <person name="Robert J."/>
            <person name="Fortriede J."/>
            <person name="Burns K."/>
            <person name="Lotay V."/>
            <person name="Karimi K."/>
            <person name="Yasuoka Y."/>
            <person name="Dichmann D.S."/>
            <person name="Flajnik M.F."/>
            <person name="Houston D.W."/>
            <person name="Shendure J."/>
            <person name="DuPasquier L."/>
            <person name="Vize P.D."/>
            <person name="Zorn A.M."/>
            <person name="Ito M."/>
            <person name="Marcotte E.M."/>
            <person name="Wallingford J.B."/>
            <person name="Ito Y."/>
            <person name="Asashima M."/>
            <person name="Ueno N."/>
            <person name="Matsuda Y."/>
            <person name="Veenstra G.J."/>
            <person name="Fujiyama A."/>
            <person name="Harland R.M."/>
            <person name="Taira M."/>
            <person name="Rokhsar D.S."/>
        </authorList>
    </citation>
    <scope>NUCLEOTIDE SEQUENCE [LARGE SCALE GENOMIC DNA]</scope>
    <source>
        <strain evidence="3">J</strain>
    </source>
</reference>
<evidence type="ECO:0000313" key="3">
    <source>
        <dbReference type="Proteomes" id="UP000694892"/>
    </source>
</evidence>
<dbReference type="EMBL" id="CM004480">
    <property type="protein sequence ID" value="OCT69031.1"/>
    <property type="molecule type" value="Genomic_DNA"/>
</dbReference>
<dbReference type="Proteomes" id="UP000694892">
    <property type="component" value="Chromosome 8L"/>
</dbReference>
<feature type="compositionally biased region" description="Basic and acidic residues" evidence="1">
    <location>
        <begin position="163"/>
        <end position="174"/>
    </location>
</feature>
<name>A0A974H992_XENLA</name>
<organism evidence="2 3">
    <name type="scientific">Xenopus laevis</name>
    <name type="common">African clawed frog</name>
    <dbReference type="NCBI Taxonomy" id="8355"/>
    <lineage>
        <taxon>Eukaryota</taxon>
        <taxon>Metazoa</taxon>
        <taxon>Chordata</taxon>
        <taxon>Craniata</taxon>
        <taxon>Vertebrata</taxon>
        <taxon>Euteleostomi</taxon>
        <taxon>Amphibia</taxon>
        <taxon>Batrachia</taxon>
        <taxon>Anura</taxon>
        <taxon>Pipoidea</taxon>
        <taxon>Pipidae</taxon>
        <taxon>Xenopodinae</taxon>
        <taxon>Xenopus</taxon>
        <taxon>Xenopus</taxon>
    </lineage>
</organism>
<gene>
    <name evidence="2" type="ORF">XELAEV_18040339mg</name>
</gene>
<protein>
    <submittedName>
        <fullName evidence="2">Uncharacterized protein</fullName>
    </submittedName>
</protein>
<dbReference type="AlphaFoldDB" id="A0A974H992"/>
<feature type="compositionally biased region" description="Basic and acidic residues" evidence="1">
    <location>
        <begin position="89"/>
        <end position="98"/>
    </location>
</feature>
<feature type="region of interest" description="Disordered" evidence="1">
    <location>
        <begin position="55"/>
        <end position="174"/>
    </location>
</feature>
<evidence type="ECO:0000256" key="1">
    <source>
        <dbReference type="SAM" id="MobiDB-lite"/>
    </source>
</evidence>
<proteinExistence type="predicted"/>
<sequence length="174" mass="20559">MEGRSGARVVWASGLQLYSNYIPLLHVEVTEKKRHKYQRDCKDYNTGRVYSLKEERTRQRWGGDEDGLPPPVRERHTNTGKYPFTPREQGARPHDHYQRKAQYTPRLPRYLSSSANSSSYNSTEENDYPPTKHPADFLELQPICNKPGTERRNPQYPFPREAYPQRDRSHNNRR</sequence>
<accession>A0A974H992</accession>
<feature type="compositionally biased region" description="Low complexity" evidence="1">
    <location>
        <begin position="112"/>
        <end position="122"/>
    </location>
</feature>